<dbReference type="PIRSF" id="PIRSF039099">
    <property type="entry name" value="APP-BP1"/>
    <property type="match status" value="1"/>
</dbReference>
<dbReference type="GO" id="GO:0019781">
    <property type="term" value="F:NEDD8 activating enzyme activity"/>
    <property type="evidence" value="ECO:0007669"/>
    <property type="project" value="UniProtKB-UniRule"/>
</dbReference>
<dbReference type="OrthoDB" id="1708823at2759"/>
<dbReference type="PANTHER" id="PTHR10953:SF29">
    <property type="entry name" value="NEDD8-ACTIVATING ENZYME E1 REGULATORY SUBUNIT"/>
    <property type="match status" value="1"/>
</dbReference>
<feature type="domain" description="THIF-type NAD/FAD binding fold" evidence="5">
    <location>
        <begin position="18"/>
        <end position="532"/>
    </location>
</feature>
<dbReference type="SUPFAM" id="SSF69572">
    <property type="entry name" value="Activating enzymes of the ubiquitin-like proteins"/>
    <property type="match status" value="1"/>
</dbReference>
<keyword evidence="3 4" id="KW-0833">Ubl conjugation pathway</keyword>
<dbReference type="UniPathway" id="UPA00885"/>
<sequence>MTTTPPVLQGPTAKEKKYDRQLRLWAASGQAALEDAHLLLINSGPGVIGVEALKNLVLPGMGHFTILDSAVVEEKDLGVNFFLDEQSLGKSRAQETCKSLQELNPDVQVDFNSQTASKFLSKPDALQPFSIILVASPLESKLLSQLSEHCDSSGVPLFYMHSVGFYVHFSIQLPHAFPIVDTHPDPVTTTDLRLLKPWPYLIEYAQNKTKGLDAMDHHDHGHVPYLLLLLHYLGDWQKSHDGKSPANYQEKNEFKKLVNSAMRRNNPEGGEENYEQAVAAVLKNLNEPTPNSSVKGVFQAEECANLSAQSANFWVIAHAISTFYTKNGVLPLPGAVPDMKARSSDYIELQNVYKSKARQDIAEVFKEVQSLEIKLGRTKQIESSEVEAFCKNAAHIKLIRGSPLHISAASTTLDWSDKASSAAMLLTDETSHFLLYVAFLAYDKLYDEKQIAPGIEAIKEDATIMTKYANSIIGDLLSQAGKKSSEDVEKAKTRVGKLCAELARAGGGELHNISSLGGGLIAQEVIKVVTKQYVPVDNICLFDGINSTSSVLRL</sequence>
<evidence type="ECO:0000256" key="1">
    <source>
        <dbReference type="ARBA" id="ARBA00005032"/>
    </source>
</evidence>
<evidence type="ECO:0000313" key="7">
    <source>
        <dbReference type="Proteomes" id="UP000799302"/>
    </source>
</evidence>
<dbReference type="Proteomes" id="UP000799302">
    <property type="component" value="Unassembled WGS sequence"/>
</dbReference>
<dbReference type="InterPro" id="IPR000594">
    <property type="entry name" value="ThiF_NAD_FAD-bd"/>
</dbReference>
<evidence type="ECO:0000256" key="2">
    <source>
        <dbReference type="ARBA" id="ARBA00006868"/>
    </source>
</evidence>
<dbReference type="GO" id="GO:0045116">
    <property type="term" value="P:protein neddylation"/>
    <property type="evidence" value="ECO:0007669"/>
    <property type="project" value="UniProtKB-UniRule"/>
</dbReference>
<keyword evidence="7" id="KW-1185">Reference proteome</keyword>
<proteinExistence type="inferred from homology"/>
<comment type="function">
    <text evidence="4">Regulatory subunit of the dimeric UBA3-ULA1 E1 enzyme.</text>
</comment>
<dbReference type="GO" id="GO:0005737">
    <property type="term" value="C:cytoplasm"/>
    <property type="evidence" value="ECO:0007669"/>
    <property type="project" value="TreeGrafter"/>
</dbReference>
<dbReference type="Gene3D" id="3.40.50.720">
    <property type="entry name" value="NAD(P)-binding Rossmann-like Domain"/>
    <property type="match status" value="2"/>
</dbReference>
<dbReference type="PANTHER" id="PTHR10953">
    <property type="entry name" value="UBIQUITIN-ACTIVATING ENZYME E1"/>
    <property type="match status" value="1"/>
</dbReference>
<dbReference type="InterPro" id="IPR045886">
    <property type="entry name" value="ThiF/MoeB/HesA"/>
</dbReference>
<comment type="pathway">
    <text evidence="1 4">Protein modification; protein neddylation.</text>
</comment>
<dbReference type="InterPro" id="IPR030667">
    <property type="entry name" value="APP-BP1"/>
</dbReference>
<dbReference type="InterPro" id="IPR035985">
    <property type="entry name" value="Ubiquitin-activating_enz"/>
</dbReference>
<evidence type="ECO:0000256" key="4">
    <source>
        <dbReference type="PIRNR" id="PIRNR039099"/>
    </source>
</evidence>
<dbReference type="EMBL" id="MU004232">
    <property type="protein sequence ID" value="KAF2672313.1"/>
    <property type="molecule type" value="Genomic_DNA"/>
</dbReference>
<gene>
    <name evidence="6" type="ORF">BT63DRAFT_369330</name>
</gene>
<name>A0A6A6ULI1_9PEZI</name>
<dbReference type="Pfam" id="PF00899">
    <property type="entry name" value="ThiF"/>
    <property type="match status" value="1"/>
</dbReference>
<evidence type="ECO:0000256" key="3">
    <source>
        <dbReference type="ARBA" id="ARBA00022786"/>
    </source>
</evidence>
<evidence type="ECO:0000313" key="6">
    <source>
        <dbReference type="EMBL" id="KAF2672313.1"/>
    </source>
</evidence>
<evidence type="ECO:0000259" key="5">
    <source>
        <dbReference type="Pfam" id="PF00899"/>
    </source>
</evidence>
<accession>A0A6A6ULI1</accession>
<reference evidence="6" key="1">
    <citation type="journal article" date="2020" name="Stud. Mycol.">
        <title>101 Dothideomycetes genomes: a test case for predicting lifestyles and emergence of pathogens.</title>
        <authorList>
            <person name="Haridas S."/>
            <person name="Albert R."/>
            <person name="Binder M."/>
            <person name="Bloem J."/>
            <person name="Labutti K."/>
            <person name="Salamov A."/>
            <person name="Andreopoulos B."/>
            <person name="Baker S."/>
            <person name="Barry K."/>
            <person name="Bills G."/>
            <person name="Bluhm B."/>
            <person name="Cannon C."/>
            <person name="Castanera R."/>
            <person name="Culley D."/>
            <person name="Daum C."/>
            <person name="Ezra D."/>
            <person name="Gonzalez J."/>
            <person name="Henrissat B."/>
            <person name="Kuo A."/>
            <person name="Liang C."/>
            <person name="Lipzen A."/>
            <person name="Lutzoni F."/>
            <person name="Magnuson J."/>
            <person name="Mondo S."/>
            <person name="Nolan M."/>
            <person name="Ohm R."/>
            <person name="Pangilinan J."/>
            <person name="Park H.-J."/>
            <person name="Ramirez L."/>
            <person name="Alfaro M."/>
            <person name="Sun H."/>
            <person name="Tritt A."/>
            <person name="Yoshinaga Y."/>
            <person name="Zwiers L.-H."/>
            <person name="Turgeon B."/>
            <person name="Goodwin S."/>
            <person name="Spatafora J."/>
            <person name="Crous P."/>
            <person name="Grigoriev I."/>
        </authorList>
    </citation>
    <scope>NUCLEOTIDE SEQUENCE</scope>
    <source>
        <strain evidence="6">CBS 115976</strain>
    </source>
</reference>
<protein>
    <recommendedName>
        <fullName evidence="4">NEDD8-activating enzyme E1 regulatory subunit</fullName>
    </recommendedName>
</protein>
<comment type="similarity">
    <text evidence="2 4">Belongs to the ubiquitin-activating E1 family. ULA1 subfamily.</text>
</comment>
<organism evidence="6 7">
    <name type="scientific">Microthyrium microscopicum</name>
    <dbReference type="NCBI Taxonomy" id="703497"/>
    <lineage>
        <taxon>Eukaryota</taxon>
        <taxon>Fungi</taxon>
        <taxon>Dikarya</taxon>
        <taxon>Ascomycota</taxon>
        <taxon>Pezizomycotina</taxon>
        <taxon>Dothideomycetes</taxon>
        <taxon>Dothideomycetes incertae sedis</taxon>
        <taxon>Microthyriales</taxon>
        <taxon>Microthyriaceae</taxon>
        <taxon>Microthyrium</taxon>
    </lineage>
</organism>
<dbReference type="AlphaFoldDB" id="A0A6A6ULI1"/>